<dbReference type="RefSeq" id="XP_040759357.1">
    <property type="nucleotide sequence ID" value="XM_040906653.1"/>
</dbReference>
<keyword evidence="3" id="KW-1185">Reference proteome</keyword>
<accession>A0A165BTE8</accession>
<name>A0A165BTE8_9APHY</name>
<protein>
    <recommendedName>
        <fullName evidence="1">G domain-containing protein</fullName>
    </recommendedName>
</protein>
<dbReference type="AlphaFoldDB" id="A0A165BTE8"/>
<dbReference type="OrthoDB" id="8954335at2759"/>
<dbReference type="EMBL" id="KV427662">
    <property type="protein sequence ID" value="KZT01617.1"/>
    <property type="molecule type" value="Genomic_DNA"/>
</dbReference>
<dbReference type="GO" id="GO:0005525">
    <property type="term" value="F:GTP binding"/>
    <property type="evidence" value="ECO:0007669"/>
    <property type="project" value="InterPro"/>
</dbReference>
<gene>
    <name evidence="2" type="ORF">LAESUDRAFT_707216</name>
</gene>
<reference evidence="2 3" key="1">
    <citation type="journal article" date="2016" name="Mol. Biol. Evol.">
        <title>Comparative Genomics of Early-Diverging Mushroom-Forming Fungi Provides Insights into the Origins of Lignocellulose Decay Capabilities.</title>
        <authorList>
            <person name="Nagy L.G."/>
            <person name="Riley R."/>
            <person name="Tritt A."/>
            <person name="Adam C."/>
            <person name="Daum C."/>
            <person name="Floudas D."/>
            <person name="Sun H."/>
            <person name="Yadav J.S."/>
            <person name="Pangilinan J."/>
            <person name="Larsson K.H."/>
            <person name="Matsuura K."/>
            <person name="Barry K."/>
            <person name="Labutti K."/>
            <person name="Kuo R."/>
            <person name="Ohm R.A."/>
            <person name="Bhattacharya S.S."/>
            <person name="Shirouzu T."/>
            <person name="Yoshinaga Y."/>
            <person name="Martin F.M."/>
            <person name="Grigoriev I.V."/>
            <person name="Hibbett D.S."/>
        </authorList>
    </citation>
    <scope>NUCLEOTIDE SEQUENCE [LARGE SCALE GENOMIC DNA]</scope>
    <source>
        <strain evidence="2 3">93-53</strain>
    </source>
</reference>
<proteinExistence type="predicted"/>
<dbReference type="GeneID" id="63823682"/>
<evidence type="ECO:0000313" key="2">
    <source>
        <dbReference type="EMBL" id="KZT01617.1"/>
    </source>
</evidence>
<dbReference type="STRING" id="1314785.A0A165BTE8"/>
<dbReference type="InterPro" id="IPR006073">
    <property type="entry name" value="GTP-bd"/>
</dbReference>
<organism evidence="2 3">
    <name type="scientific">Laetiporus sulphureus 93-53</name>
    <dbReference type="NCBI Taxonomy" id="1314785"/>
    <lineage>
        <taxon>Eukaryota</taxon>
        <taxon>Fungi</taxon>
        <taxon>Dikarya</taxon>
        <taxon>Basidiomycota</taxon>
        <taxon>Agaricomycotina</taxon>
        <taxon>Agaricomycetes</taxon>
        <taxon>Polyporales</taxon>
        <taxon>Laetiporus</taxon>
    </lineage>
</organism>
<evidence type="ECO:0000259" key="1">
    <source>
        <dbReference type="Pfam" id="PF01926"/>
    </source>
</evidence>
<dbReference type="InParanoid" id="A0A165BTE8"/>
<dbReference type="SUPFAM" id="SSF52540">
    <property type="entry name" value="P-loop containing nucleoside triphosphate hydrolases"/>
    <property type="match status" value="1"/>
</dbReference>
<dbReference type="InterPro" id="IPR027417">
    <property type="entry name" value="P-loop_NTPase"/>
</dbReference>
<sequence>MVRVIGTTGCGKTTFINLVSGADLLIGHELSSCTREIHEVSFSLSTHDVIIIDTPGFDDTERPQVAVLNQLAKYLKKMREEGKPVCGAVYFHRISDRRIGRTAIENIRSFQVLCKDEKIDNTMIATTMWSEVSDTTIGVQSEEQLQGILGPGARLLRHDNGVSSAEAIVRELLFNAPLVLQIQRELIELRRTIPQTEAGRELGDLLSRLEEVYRKELQRARDEMTI</sequence>
<dbReference type="Gene3D" id="3.40.50.300">
    <property type="entry name" value="P-loop containing nucleotide triphosphate hydrolases"/>
    <property type="match status" value="1"/>
</dbReference>
<dbReference type="Proteomes" id="UP000076871">
    <property type="component" value="Unassembled WGS sequence"/>
</dbReference>
<evidence type="ECO:0000313" key="3">
    <source>
        <dbReference type="Proteomes" id="UP000076871"/>
    </source>
</evidence>
<dbReference type="Pfam" id="PF01926">
    <property type="entry name" value="MMR_HSR1"/>
    <property type="match status" value="1"/>
</dbReference>
<feature type="domain" description="G" evidence="1">
    <location>
        <begin position="2"/>
        <end position="62"/>
    </location>
</feature>
<dbReference type="CDD" id="cd00882">
    <property type="entry name" value="Ras_like_GTPase"/>
    <property type="match status" value="1"/>
</dbReference>